<protein>
    <submittedName>
        <fullName evidence="1">Uncharacterized protein</fullName>
    </submittedName>
</protein>
<evidence type="ECO:0000313" key="1">
    <source>
        <dbReference type="EMBL" id="CAB5221696.1"/>
    </source>
</evidence>
<proteinExistence type="predicted"/>
<reference evidence="1" key="1">
    <citation type="submission" date="2020-05" db="EMBL/GenBank/DDBJ databases">
        <authorList>
            <person name="Chiriac C."/>
            <person name="Salcher M."/>
            <person name="Ghai R."/>
            <person name="Kavagutti S V."/>
        </authorList>
    </citation>
    <scope>NUCLEOTIDE SEQUENCE</scope>
</reference>
<accession>A0A6J7WUN9</accession>
<sequence length="163" mass="18588">MDFPIPATITPMTEQVAVTPAYDPKATILVRKGYYYGTASGDSRFETENADDISRTYWRLEAVQETNNRNSRAQDKLKDYLVENYDEIGEEHATEIANIFGIDLSKEVEVEFNVTIKATVSIPVNEDASDLSVYDFDITIESNESKYEIQEFDADIDSINERY</sequence>
<name>A0A6J7WUN9_9CAUD</name>
<gene>
    <name evidence="1" type="ORF">UFOVP359_23</name>
</gene>
<dbReference type="EMBL" id="LR798295">
    <property type="protein sequence ID" value="CAB5221696.1"/>
    <property type="molecule type" value="Genomic_DNA"/>
</dbReference>
<organism evidence="1">
    <name type="scientific">uncultured Caudovirales phage</name>
    <dbReference type="NCBI Taxonomy" id="2100421"/>
    <lineage>
        <taxon>Viruses</taxon>
        <taxon>Duplodnaviria</taxon>
        <taxon>Heunggongvirae</taxon>
        <taxon>Uroviricota</taxon>
        <taxon>Caudoviricetes</taxon>
        <taxon>Peduoviridae</taxon>
        <taxon>Maltschvirus</taxon>
        <taxon>Maltschvirus maltsch</taxon>
    </lineage>
</organism>